<protein>
    <submittedName>
        <fullName evidence="2">Uncharacterized protein</fullName>
    </submittedName>
</protein>
<reference evidence="2" key="2">
    <citation type="journal article" date="2015" name="Data Brief">
        <title>Shoot transcriptome of the giant reed, Arundo donax.</title>
        <authorList>
            <person name="Barrero R.A."/>
            <person name="Guerrero F.D."/>
            <person name="Moolhuijzen P."/>
            <person name="Goolsby J.A."/>
            <person name="Tidwell J."/>
            <person name="Bellgard S.E."/>
            <person name="Bellgard M.I."/>
        </authorList>
    </citation>
    <scope>NUCLEOTIDE SEQUENCE</scope>
    <source>
        <tissue evidence="2">Shoot tissue taken approximately 20 cm above the soil surface</tissue>
    </source>
</reference>
<sequence>MFNNTAFRSLLSQMVLLPRIYPPGARLRSPSVRQGTSPSTTVGRGQRGIGVIDFNIALEEETSPATTVS</sequence>
<dbReference type="AlphaFoldDB" id="A0A0A9ANC6"/>
<evidence type="ECO:0000313" key="2">
    <source>
        <dbReference type="EMBL" id="JAD50445.1"/>
    </source>
</evidence>
<organism evidence="2">
    <name type="scientific">Arundo donax</name>
    <name type="common">Giant reed</name>
    <name type="synonym">Donax arundinaceus</name>
    <dbReference type="NCBI Taxonomy" id="35708"/>
    <lineage>
        <taxon>Eukaryota</taxon>
        <taxon>Viridiplantae</taxon>
        <taxon>Streptophyta</taxon>
        <taxon>Embryophyta</taxon>
        <taxon>Tracheophyta</taxon>
        <taxon>Spermatophyta</taxon>
        <taxon>Magnoliopsida</taxon>
        <taxon>Liliopsida</taxon>
        <taxon>Poales</taxon>
        <taxon>Poaceae</taxon>
        <taxon>PACMAD clade</taxon>
        <taxon>Arundinoideae</taxon>
        <taxon>Arundineae</taxon>
        <taxon>Arundo</taxon>
    </lineage>
</organism>
<name>A0A0A9ANC6_ARUDO</name>
<proteinExistence type="predicted"/>
<feature type="region of interest" description="Disordered" evidence="1">
    <location>
        <begin position="26"/>
        <end position="47"/>
    </location>
</feature>
<accession>A0A0A9ANC6</accession>
<feature type="compositionally biased region" description="Polar residues" evidence="1">
    <location>
        <begin position="31"/>
        <end position="43"/>
    </location>
</feature>
<evidence type="ECO:0000256" key="1">
    <source>
        <dbReference type="SAM" id="MobiDB-lite"/>
    </source>
</evidence>
<dbReference type="EMBL" id="GBRH01247450">
    <property type="protein sequence ID" value="JAD50445.1"/>
    <property type="molecule type" value="Transcribed_RNA"/>
</dbReference>
<reference evidence="2" key="1">
    <citation type="submission" date="2014-09" db="EMBL/GenBank/DDBJ databases">
        <authorList>
            <person name="Magalhaes I.L.F."/>
            <person name="Oliveira U."/>
            <person name="Santos F.R."/>
            <person name="Vidigal T.H.D.A."/>
            <person name="Brescovit A.D."/>
            <person name="Santos A.J."/>
        </authorList>
    </citation>
    <scope>NUCLEOTIDE SEQUENCE</scope>
    <source>
        <tissue evidence="2">Shoot tissue taken approximately 20 cm above the soil surface</tissue>
    </source>
</reference>